<evidence type="ECO:0000256" key="4">
    <source>
        <dbReference type="ARBA" id="ARBA00022884"/>
    </source>
</evidence>
<evidence type="ECO:0000259" key="7">
    <source>
        <dbReference type="PROSITE" id="PS50102"/>
    </source>
</evidence>
<dbReference type="PANTHER" id="PTHR48036">
    <property type="entry name" value="SPLICING FACTOR (PAD-1), PUTATIVE (AFU_ORTHOLOGUE AFUA_1G15810)-RELATED"/>
    <property type="match status" value="1"/>
</dbReference>
<dbReference type="GO" id="GO:0003723">
    <property type="term" value="F:RNA binding"/>
    <property type="evidence" value="ECO:0007669"/>
    <property type="project" value="UniProtKB-UniRule"/>
</dbReference>
<evidence type="ECO:0000256" key="5">
    <source>
        <dbReference type="ARBA" id="ARBA00023187"/>
    </source>
</evidence>
<dbReference type="InterPro" id="IPR006509">
    <property type="entry name" value="RBM39_SF"/>
</dbReference>
<dbReference type="PROSITE" id="PS50102">
    <property type="entry name" value="RRM"/>
    <property type="match status" value="1"/>
</dbReference>
<evidence type="ECO:0000256" key="1">
    <source>
        <dbReference type="ARBA" id="ARBA00007747"/>
    </source>
</evidence>
<gene>
    <name evidence="8" type="ORF">RchiOBHm_Chr6g0278641</name>
</gene>
<protein>
    <submittedName>
        <fullName evidence="8">Putative nucleotide-binding alpha-beta plait domain-containing protein</fullName>
    </submittedName>
</protein>
<dbReference type="InterPro" id="IPR000504">
    <property type="entry name" value="RRM_dom"/>
</dbReference>
<keyword evidence="5" id="KW-0508">mRNA splicing</keyword>
<keyword evidence="3" id="KW-0677">Repeat</keyword>
<dbReference type="EMBL" id="PDCK01000044">
    <property type="protein sequence ID" value="PRQ24994.1"/>
    <property type="molecule type" value="Genomic_DNA"/>
</dbReference>
<keyword evidence="2" id="KW-0507">mRNA processing</keyword>
<dbReference type="FunFam" id="3.30.70.330:FF:000105">
    <property type="entry name" value="HIV Tat-specific factor 1 homolog"/>
    <property type="match status" value="1"/>
</dbReference>
<dbReference type="InterPro" id="IPR035979">
    <property type="entry name" value="RBD_domain_sf"/>
</dbReference>
<dbReference type="STRING" id="74649.A0A2P6PSV3"/>
<evidence type="ECO:0000313" key="8">
    <source>
        <dbReference type="EMBL" id="PRQ24994.1"/>
    </source>
</evidence>
<dbReference type="Gramene" id="PRQ24994">
    <property type="protein sequence ID" value="PRQ24994"/>
    <property type="gene ID" value="RchiOBHm_Chr6g0278641"/>
</dbReference>
<evidence type="ECO:0000256" key="6">
    <source>
        <dbReference type="PROSITE-ProRule" id="PRU00176"/>
    </source>
</evidence>
<dbReference type="InterPro" id="IPR012677">
    <property type="entry name" value="Nucleotide-bd_a/b_plait_sf"/>
</dbReference>
<dbReference type="AlphaFoldDB" id="A0A2P6PSV3"/>
<dbReference type="Pfam" id="PF00076">
    <property type="entry name" value="RRM_1"/>
    <property type="match status" value="1"/>
</dbReference>
<dbReference type="SMART" id="SM00360">
    <property type="entry name" value="RRM"/>
    <property type="match status" value="1"/>
</dbReference>
<dbReference type="SUPFAM" id="SSF54928">
    <property type="entry name" value="RNA-binding domain, RBD"/>
    <property type="match status" value="1"/>
</dbReference>
<accession>A0A2P6PSV3</accession>
<sequence>MSQLVFRIQIPTATASVDTIGVPRECLLLRNMFDPKEIEAKPDIDIMSKEDVQEECSKCGKLKHIFVDKNTAGFVYLRFENTQAAIRARQVLHGRWFAGKKITATFIAITCYHGC</sequence>
<name>A0A2P6PSV3_ROSCH</name>
<dbReference type="Proteomes" id="UP000238479">
    <property type="component" value="Chromosome 6"/>
</dbReference>
<keyword evidence="4 6" id="KW-0694">RNA-binding</keyword>
<dbReference type="Gene3D" id="3.30.70.330">
    <property type="match status" value="1"/>
</dbReference>
<proteinExistence type="inferred from homology"/>
<feature type="domain" description="RRM" evidence="7">
    <location>
        <begin position="25"/>
        <end position="109"/>
    </location>
</feature>
<dbReference type="GO" id="GO:0000398">
    <property type="term" value="P:mRNA splicing, via spliceosome"/>
    <property type="evidence" value="ECO:0007669"/>
    <property type="project" value="UniProtKB-ARBA"/>
</dbReference>
<keyword evidence="9" id="KW-1185">Reference proteome</keyword>
<organism evidence="8 9">
    <name type="scientific">Rosa chinensis</name>
    <name type="common">China rose</name>
    <dbReference type="NCBI Taxonomy" id="74649"/>
    <lineage>
        <taxon>Eukaryota</taxon>
        <taxon>Viridiplantae</taxon>
        <taxon>Streptophyta</taxon>
        <taxon>Embryophyta</taxon>
        <taxon>Tracheophyta</taxon>
        <taxon>Spermatophyta</taxon>
        <taxon>Magnoliopsida</taxon>
        <taxon>eudicotyledons</taxon>
        <taxon>Gunneridae</taxon>
        <taxon>Pentapetalae</taxon>
        <taxon>rosids</taxon>
        <taxon>fabids</taxon>
        <taxon>Rosales</taxon>
        <taxon>Rosaceae</taxon>
        <taxon>Rosoideae</taxon>
        <taxon>Rosoideae incertae sedis</taxon>
        <taxon>Rosa</taxon>
    </lineage>
</organism>
<reference evidence="8 9" key="1">
    <citation type="journal article" date="2018" name="Nat. Genet.">
        <title>The Rosa genome provides new insights in the design of modern roses.</title>
        <authorList>
            <person name="Bendahmane M."/>
        </authorList>
    </citation>
    <scope>NUCLEOTIDE SEQUENCE [LARGE SCALE GENOMIC DNA]</scope>
    <source>
        <strain evidence="9">cv. Old Blush</strain>
    </source>
</reference>
<comment type="caution">
    <text evidence="8">The sequence shown here is derived from an EMBL/GenBank/DDBJ whole genome shotgun (WGS) entry which is preliminary data.</text>
</comment>
<evidence type="ECO:0000256" key="2">
    <source>
        <dbReference type="ARBA" id="ARBA00022664"/>
    </source>
</evidence>
<dbReference type="CDD" id="cd12285">
    <property type="entry name" value="RRM3_RBM39_like"/>
    <property type="match status" value="1"/>
</dbReference>
<dbReference type="GO" id="GO:0005684">
    <property type="term" value="C:U2-type spliceosomal complex"/>
    <property type="evidence" value="ECO:0007669"/>
    <property type="project" value="UniProtKB-ARBA"/>
</dbReference>
<evidence type="ECO:0000313" key="9">
    <source>
        <dbReference type="Proteomes" id="UP000238479"/>
    </source>
</evidence>
<evidence type="ECO:0000256" key="3">
    <source>
        <dbReference type="ARBA" id="ARBA00022737"/>
    </source>
</evidence>
<comment type="similarity">
    <text evidence="1">Belongs to the HTATSF1 family.</text>
</comment>